<name>B6EL84_ALISL</name>
<evidence type="ECO:0000313" key="2">
    <source>
        <dbReference type="Proteomes" id="UP000001730"/>
    </source>
</evidence>
<sequence length="49" mass="5573">MFWLTMTSIRVITFFSFSALGGKLKLSLASLACYVDDVLELFKLSKHKD</sequence>
<accession>B6EL84</accession>
<dbReference type="HOGENOM" id="CLU_3131552_0_0_6"/>
<organism evidence="1 2">
    <name type="scientific">Aliivibrio salmonicida (strain LFI1238)</name>
    <name type="common">Vibrio salmonicida (strain LFI1238)</name>
    <dbReference type="NCBI Taxonomy" id="316275"/>
    <lineage>
        <taxon>Bacteria</taxon>
        <taxon>Pseudomonadati</taxon>
        <taxon>Pseudomonadota</taxon>
        <taxon>Gammaproteobacteria</taxon>
        <taxon>Vibrionales</taxon>
        <taxon>Vibrionaceae</taxon>
        <taxon>Aliivibrio</taxon>
    </lineage>
</organism>
<dbReference type="AlphaFoldDB" id="B6EL84"/>
<protein>
    <submittedName>
        <fullName evidence="1">Exported protein</fullName>
    </submittedName>
</protein>
<evidence type="ECO:0000313" key="1">
    <source>
        <dbReference type="EMBL" id="CAQ79184.1"/>
    </source>
</evidence>
<keyword evidence="2" id="KW-1185">Reference proteome</keyword>
<proteinExistence type="predicted"/>
<gene>
    <name evidence="1" type="ordered locus">VSAL_I1499</name>
</gene>
<dbReference type="Proteomes" id="UP000001730">
    <property type="component" value="Chromosome 1"/>
</dbReference>
<reference evidence="1 2" key="1">
    <citation type="journal article" date="2008" name="BMC Genomics">
        <title>The genome sequence of the fish pathogen Aliivibrio salmonicida strain LFI1238 shows extensive evidence of gene decay.</title>
        <authorList>
            <person name="Hjerde E."/>
            <person name="Lorentzen M.S."/>
            <person name="Holden M.T."/>
            <person name="Seeger K."/>
            <person name="Paulsen S."/>
            <person name="Bason N."/>
            <person name="Churcher C."/>
            <person name="Harris D."/>
            <person name="Norbertczak H."/>
            <person name="Quail M.A."/>
            <person name="Sanders S."/>
            <person name="Thurston S."/>
            <person name="Parkhill J."/>
            <person name="Willassen N.P."/>
            <person name="Thomson N.R."/>
        </authorList>
    </citation>
    <scope>NUCLEOTIDE SEQUENCE [LARGE SCALE GENOMIC DNA]</scope>
    <source>
        <strain evidence="1 2">LFI1238</strain>
    </source>
</reference>
<dbReference type="KEGG" id="vsa:VSAL_I1499"/>
<dbReference type="EMBL" id="FM178379">
    <property type="protein sequence ID" value="CAQ79184.1"/>
    <property type="molecule type" value="Genomic_DNA"/>
</dbReference>